<evidence type="ECO:0000256" key="4">
    <source>
        <dbReference type="SAM" id="MobiDB-lite"/>
    </source>
</evidence>
<evidence type="ECO:0000256" key="1">
    <source>
        <dbReference type="ARBA" id="ARBA00009875"/>
    </source>
</evidence>
<feature type="binding site" evidence="7 8">
    <location>
        <position position="47"/>
    </location>
    <ligand>
        <name>Zn(2+)</name>
        <dbReference type="ChEBI" id="CHEBI:29105"/>
    </ligand>
</feature>
<dbReference type="GO" id="GO:0006412">
    <property type="term" value="P:translation"/>
    <property type="evidence" value="ECO:0007669"/>
    <property type="project" value="InterPro"/>
</dbReference>
<keyword evidence="7 8" id="KW-0479">Metal-binding</keyword>
<dbReference type="AlphaFoldDB" id="S7W7C6"/>
<keyword evidence="7 8" id="KW-0862">Zinc</keyword>
<accession>S7W7C6</accession>
<evidence type="ECO:0007829" key="7">
    <source>
        <dbReference type="PDB" id="7QCA"/>
    </source>
</evidence>
<dbReference type="GO" id="GO:0005840">
    <property type="term" value="C:ribosome"/>
    <property type="evidence" value="ECO:0007669"/>
    <property type="project" value="UniProtKB-KW"/>
</dbReference>
<keyword evidence="2 5" id="KW-0689">Ribosomal protein</keyword>
<keyword evidence="7 8" id="KW-0002">3D-structure</keyword>
<keyword evidence="3" id="KW-0687">Ribonucleoprotein</keyword>
<evidence type="ECO:0007829" key="8">
    <source>
        <dbReference type="PDB" id="8P5D"/>
    </source>
</evidence>
<name>S7W7C6_SPRLO</name>
<dbReference type="OMA" id="RCHKCVR"/>
<sequence length="106" mass="11991">MVERQVVRRGSTFNTRSNKRKKVRTPGNRLVFQDVKKKGKGPKCGQCGIKLAGVKEARPAAFSRMRKSCRKVNRILGGVQCAKCVQEKVLDAFLNAEEKRMKELEV</sequence>
<dbReference type="PROSITE" id="PS01145">
    <property type="entry name" value="RIBOSOMAL_L34E"/>
    <property type="match status" value="1"/>
</dbReference>
<dbReference type="EMBL" id="ATCN01000587">
    <property type="protein sequence ID" value="EPR78730.1"/>
    <property type="molecule type" value="Genomic_DNA"/>
</dbReference>
<dbReference type="InterPro" id="IPR008195">
    <property type="entry name" value="Ribosomal_eL34"/>
</dbReference>
<dbReference type="PANTHER" id="PTHR10759">
    <property type="entry name" value="60S RIBOSOMAL PROTEIN L34"/>
    <property type="match status" value="1"/>
</dbReference>
<organism evidence="5 6">
    <name type="scientific">Spraguea lophii (strain 42_110)</name>
    <name type="common">Microsporidian parasite</name>
    <dbReference type="NCBI Taxonomy" id="1358809"/>
    <lineage>
        <taxon>Eukaryota</taxon>
        <taxon>Fungi</taxon>
        <taxon>Fungi incertae sedis</taxon>
        <taxon>Microsporidia</taxon>
        <taxon>Spragueidae</taxon>
        <taxon>Spraguea</taxon>
    </lineage>
</organism>
<dbReference type="PRINTS" id="PR01250">
    <property type="entry name" value="RIBOSOMALL34"/>
</dbReference>
<dbReference type="EMDB" id="EMD-13892"/>
<dbReference type="EMDB" id="EMD-17448"/>
<reference evidence="7 8" key="2">
    <citation type="journal article" date="2023" name="Nat. Microbiol.">
        <title>CryoEM reveals that ribosomes in microsporidian spores are locked in a dimeric hibernating state.</title>
        <authorList>
            <person name="McLaren M."/>
            <person name="Conners R."/>
            <person name="Isupov M.N."/>
            <person name="Gil-Diez P."/>
            <person name="Gambelli L."/>
            <person name="Gold V.A.M."/>
            <person name="Walter A."/>
            <person name="Connell S.R."/>
            <person name="Williams B."/>
            <person name="Daum B."/>
        </authorList>
    </citation>
    <scope>STRUCTURE BY ELECTRON MICROSCOPY (2.79 ANGSTROMS) IN COMPLEX WITH ZN(2+)</scope>
</reference>
<comment type="caution">
    <text evidence="5">The sequence shown here is derived from an EMBL/GenBank/DDBJ whole genome shotgun (WGS) entry which is preliminary data.</text>
</comment>
<feature type="region of interest" description="Disordered" evidence="4">
    <location>
        <begin position="1"/>
        <end position="28"/>
    </location>
</feature>
<gene>
    <name evidence="5" type="ORF">SLOPH_1567</name>
</gene>
<reference evidence="6" key="1">
    <citation type="journal article" date="2013" name="PLoS Genet.">
        <title>The genome of Spraguea lophii and the basis of host-microsporidian interactions.</title>
        <authorList>
            <person name="Campbell S.E."/>
            <person name="Williams T.A."/>
            <person name="Yousuf A."/>
            <person name="Soanes D.M."/>
            <person name="Paszkiewicz K.H."/>
            <person name="Williams B.A.P."/>
        </authorList>
    </citation>
    <scope>NUCLEOTIDE SEQUENCE [LARGE SCALE GENOMIC DNA]</scope>
    <source>
        <strain evidence="6">42_110</strain>
    </source>
</reference>
<dbReference type="EMDB" id="EMD-17457"/>
<evidence type="ECO:0000256" key="3">
    <source>
        <dbReference type="ARBA" id="ARBA00023274"/>
    </source>
</evidence>
<keyword evidence="6" id="KW-1185">Reference proteome</keyword>
<dbReference type="GO" id="GO:1990904">
    <property type="term" value="C:ribonucleoprotein complex"/>
    <property type="evidence" value="ECO:0007669"/>
    <property type="project" value="UniProtKB-KW"/>
</dbReference>
<dbReference type="Gene3D" id="6.20.370.70">
    <property type="match status" value="1"/>
</dbReference>
<dbReference type="PDB" id="7QCA">
    <property type="method" value="EM"/>
    <property type="resolution" value="2.79 A"/>
    <property type="chains" value="LGG=1-106"/>
</dbReference>
<dbReference type="HOGENOM" id="CLU_118652_2_1_1"/>
<dbReference type="Pfam" id="PF01199">
    <property type="entry name" value="Ribosomal_L34e"/>
    <property type="match status" value="1"/>
</dbReference>
<dbReference type="InParanoid" id="S7W7C6"/>
<dbReference type="PDB" id="8P5D">
    <property type="method" value="EM"/>
    <property type="resolution" value="10.80 A"/>
    <property type="chains" value="LGG=1-106"/>
</dbReference>
<evidence type="ECO:0000313" key="5">
    <source>
        <dbReference type="EMBL" id="EPR78730.1"/>
    </source>
</evidence>
<dbReference type="FunCoup" id="S7W7C6">
    <property type="interactions" value="202"/>
</dbReference>
<dbReference type="PDB" id="8P60">
    <property type="method" value="EM"/>
    <property type="resolution" value="14.30 A"/>
    <property type="chains" value="KGG/LGG=1-106"/>
</dbReference>
<dbReference type="InterPro" id="IPR038562">
    <property type="entry name" value="Ribosomal_eL34_C_sf"/>
</dbReference>
<comment type="similarity">
    <text evidence="1">Belongs to the eukaryotic ribosomal protein eL34 family.</text>
</comment>
<dbReference type="GO" id="GO:0003735">
    <property type="term" value="F:structural constituent of ribosome"/>
    <property type="evidence" value="ECO:0007669"/>
    <property type="project" value="InterPro"/>
</dbReference>
<dbReference type="Gene3D" id="6.20.340.10">
    <property type="match status" value="1"/>
</dbReference>
<protein>
    <submittedName>
        <fullName evidence="5">Ribosomal protein L34</fullName>
    </submittedName>
</protein>
<dbReference type="VEuPathDB" id="MicrosporidiaDB:SLOPH_1567"/>
<evidence type="ECO:0000313" key="6">
    <source>
        <dbReference type="Proteomes" id="UP000014978"/>
    </source>
</evidence>
<dbReference type="InterPro" id="IPR018065">
    <property type="entry name" value="Ribosomal_eL34_CS"/>
</dbReference>
<feature type="binding site" evidence="7 8">
    <location>
        <position position="84"/>
    </location>
    <ligand>
        <name>Zn(2+)</name>
        <dbReference type="ChEBI" id="CHEBI:29105"/>
    </ligand>
</feature>
<feature type="binding site" evidence="7 8">
    <location>
        <position position="81"/>
    </location>
    <ligand>
        <name>Zn(2+)</name>
        <dbReference type="ChEBI" id="CHEBI:29105"/>
    </ligand>
</feature>
<evidence type="ECO:0000256" key="2">
    <source>
        <dbReference type="ARBA" id="ARBA00022980"/>
    </source>
</evidence>
<feature type="binding site" evidence="7 8">
    <location>
        <position position="44"/>
    </location>
    <ligand>
        <name>Zn(2+)</name>
        <dbReference type="ChEBI" id="CHEBI:29105"/>
    </ligand>
</feature>
<dbReference type="STRING" id="1358809.S7W7C6"/>
<dbReference type="OrthoDB" id="277449at2759"/>
<dbReference type="Proteomes" id="UP000014978">
    <property type="component" value="Unassembled WGS sequence"/>
</dbReference>
<proteinExistence type="evidence at protein level"/>